<dbReference type="SUPFAM" id="SSF55729">
    <property type="entry name" value="Acyl-CoA N-acyltransferases (Nat)"/>
    <property type="match status" value="1"/>
</dbReference>
<sequence length="253" mass="27603">MGFRRHAVNWLHVPMIKQTSSHAMTPHPLDNPVWASLNSDHAVLARMAGSAGRYPADVAPFVAVGASDTQAEEQAASLVAAGESVCFVGLAPPLSAVWSVEQSVAIAQMTCRSRLEVVDGPAIIELSWIHLADMLALTALVYPHYFRPLTIEMGRYFGIYDGDTLAAMIGERMRFDGHQEISAVCTHPDYTGRGYAQRLVAMLTNDILDSGRLAFLHVSHENARAKSLYERIGYAFRTDIPLLAVKRLADGVG</sequence>
<accession>A0ABP3TLG5</accession>
<dbReference type="Proteomes" id="UP001501523">
    <property type="component" value="Unassembled WGS sequence"/>
</dbReference>
<comment type="caution">
    <text evidence="2">The sequence shown here is derived from an EMBL/GenBank/DDBJ whole genome shotgun (WGS) entry which is preliminary data.</text>
</comment>
<keyword evidence="3" id="KW-1185">Reference proteome</keyword>
<dbReference type="InterPro" id="IPR016181">
    <property type="entry name" value="Acyl_CoA_acyltransferase"/>
</dbReference>
<protein>
    <submittedName>
        <fullName evidence="2">GNAT family N-acetyltransferase</fullName>
    </submittedName>
</protein>
<proteinExistence type="predicted"/>
<dbReference type="InterPro" id="IPR013653">
    <property type="entry name" value="GCN5-like_dom"/>
</dbReference>
<feature type="domain" description="N-acetyltransferase" evidence="1">
    <location>
        <begin position="121"/>
        <end position="249"/>
    </location>
</feature>
<evidence type="ECO:0000259" key="1">
    <source>
        <dbReference type="PROSITE" id="PS51186"/>
    </source>
</evidence>
<evidence type="ECO:0000313" key="2">
    <source>
        <dbReference type="EMBL" id="GAA0706620.1"/>
    </source>
</evidence>
<reference evidence="3" key="1">
    <citation type="journal article" date="2019" name="Int. J. Syst. Evol. Microbiol.">
        <title>The Global Catalogue of Microorganisms (GCM) 10K type strain sequencing project: providing services to taxonomists for standard genome sequencing and annotation.</title>
        <authorList>
            <consortium name="The Broad Institute Genomics Platform"/>
            <consortium name="The Broad Institute Genome Sequencing Center for Infectious Disease"/>
            <person name="Wu L."/>
            <person name="Ma J."/>
        </authorList>
    </citation>
    <scope>NUCLEOTIDE SEQUENCE [LARGE SCALE GENOMIC DNA]</scope>
    <source>
        <strain evidence="3">JCM 15421</strain>
    </source>
</reference>
<dbReference type="Gene3D" id="3.40.630.30">
    <property type="match status" value="1"/>
</dbReference>
<dbReference type="PROSITE" id="PS51186">
    <property type="entry name" value="GNAT"/>
    <property type="match status" value="1"/>
</dbReference>
<dbReference type="InterPro" id="IPR000182">
    <property type="entry name" value="GNAT_dom"/>
</dbReference>
<dbReference type="CDD" id="cd04301">
    <property type="entry name" value="NAT_SF"/>
    <property type="match status" value="1"/>
</dbReference>
<organism evidence="2 3">
    <name type="scientific">Dokdonella soli</name>
    <dbReference type="NCBI Taxonomy" id="529810"/>
    <lineage>
        <taxon>Bacteria</taxon>
        <taxon>Pseudomonadati</taxon>
        <taxon>Pseudomonadota</taxon>
        <taxon>Gammaproteobacteria</taxon>
        <taxon>Lysobacterales</taxon>
        <taxon>Rhodanobacteraceae</taxon>
        <taxon>Dokdonella</taxon>
    </lineage>
</organism>
<name>A0ABP3TLG5_9GAMM</name>
<dbReference type="EMBL" id="BAAAEU010000002">
    <property type="protein sequence ID" value="GAA0706620.1"/>
    <property type="molecule type" value="Genomic_DNA"/>
</dbReference>
<dbReference type="Pfam" id="PF08445">
    <property type="entry name" value="FR47"/>
    <property type="match status" value="1"/>
</dbReference>
<gene>
    <name evidence="2" type="ORF">GCM10009105_04810</name>
</gene>
<evidence type="ECO:0000313" key="3">
    <source>
        <dbReference type="Proteomes" id="UP001501523"/>
    </source>
</evidence>